<evidence type="ECO:0000313" key="2">
    <source>
        <dbReference type="Proteomes" id="UP001232973"/>
    </source>
</evidence>
<dbReference type="SUPFAM" id="SSF82784">
    <property type="entry name" value="OsmC-like"/>
    <property type="match status" value="1"/>
</dbReference>
<organism evidence="1 2">
    <name type="scientific">Alicyclobacillus cycloheptanicus</name>
    <dbReference type="NCBI Taxonomy" id="1457"/>
    <lineage>
        <taxon>Bacteria</taxon>
        <taxon>Bacillati</taxon>
        <taxon>Bacillota</taxon>
        <taxon>Bacilli</taxon>
        <taxon>Bacillales</taxon>
        <taxon>Alicyclobacillaceae</taxon>
        <taxon>Alicyclobacillus</taxon>
    </lineage>
</organism>
<dbReference type="EMBL" id="JAUSTP010000013">
    <property type="protein sequence ID" value="MDQ0189973.1"/>
    <property type="molecule type" value="Genomic_DNA"/>
</dbReference>
<dbReference type="InterPro" id="IPR003718">
    <property type="entry name" value="OsmC/Ohr_fam"/>
</dbReference>
<dbReference type="Pfam" id="PF02566">
    <property type="entry name" value="OsmC"/>
    <property type="match status" value="1"/>
</dbReference>
<dbReference type="PANTHER" id="PTHR42830:SF2">
    <property type="entry name" value="OSMC_OHR FAMILY PROTEIN"/>
    <property type="match status" value="1"/>
</dbReference>
<evidence type="ECO:0000313" key="1">
    <source>
        <dbReference type="EMBL" id="MDQ0189973.1"/>
    </source>
</evidence>
<proteinExistence type="predicted"/>
<dbReference type="InterPro" id="IPR036102">
    <property type="entry name" value="OsmC/Ohrsf"/>
</dbReference>
<dbReference type="Proteomes" id="UP001232973">
    <property type="component" value="Unassembled WGS sequence"/>
</dbReference>
<dbReference type="InterPro" id="IPR015946">
    <property type="entry name" value="KH_dom-like_a/b"/>
</dbReference>
<gene>
    <name evidence="1" type="ORF">J2S03_001836</name>
</gene>
<keyword evidence="2" id="KW-1185">Reference proteome</keyword>
<dbReference type="Gene3D" id="3.30.300.20">
    <property type="match status" value="1"/>
</dbReference>
<protein>
    <submittedName>
        <fullName evidence="1">Peroxiredoxin-like protein</fullName>
    </submittedName>
</protein>
<name>A0ABT9XI58_9BACL</name>
<dbReference type="InterPro" id="IPR052707">
    <property type="entry name" value="OsmC_Ohr_Peroxiredoxin"/>
</dbReference>
<dbReference type="PANTHER" id="PTHR42830">
    <property type="entry name" value="OSMOTICALLY INDUCIBLE FAMILY PROTEIN"/>
    <property type="match status" value="1"/>
</dbReference>
<comment type="caution">
    <text evidence="1">The sequence shown here is derived from an EMBL/GenBank/DDBJ whole genome shotgun (WGS) entry which is preliminary data.</text>
</comment>
<accession>A0ABT9XI58</accession>
<dbReference type="RefSeq" id="WP_274454768.1">
    <property type="nucleotide sequence ID" value="NZ_CP067097.1"/>
</dbReference>
<sequence>MGTVHTYHIDSTWTGDRGSVGKIQAEGLTTDISIPANLGGPGVGTNPEELLLGAAAGCYLMTLCTLLTNRGISYSKIELHSEGYVEDDHGLRFDRIEHHPTIVVDAGTDEAMVKRLALHAEHACMVASALRGNVVVQVVPTIQVQTPAS</sequence>
<reference evidence="1 2" key="1">
    <citation type="submission" date="2023-07" db="EMBL/GenBank/DDBJ databases">
        <title>Genomic Encyclopedia of Type Strains, Phase IV (KMG-IV): sequencing the most valuable type-strain genomes for metagenomic binning, comparative biology and taxonomic classification.</title>
        <authorList>
            <person name="Goeker M."/>
        </authorList>
    </citation>
    <scope>NUCLEOTIDE SEQUENCE [LARGE SCALE GENOMIC DNA]</scope>
    <source>
        <strain evidence="1 2">DSM 4006</strain>
    </source>
</reference>